<comment type="similarity">
    <text evidence="1">Belongs to the glycosyltransferase 2 family.</text>
</comment>
<proteinExistence type="inferred from homology"/>
<comment type="caution">
    <text evidence="5">The sequence shown here is derived from an EMBL/GenBank/DDBJ whole genome shotgun (WGS) entry which is preliminary data.</text>
</comment>
<dbReference type="Pfam" id="PF00535">
    <property type="entry name" value="Glycos_transf_2"/>
    <property type="match status" value="1"/>
</dbReference>
<name>A0AA91A518_9BACT</name>
<dbReference type="PANTHER" id="PTHR43685:SF5">
    <property type="entry name" value="GLYCOSYLTRANSFERASE EPSE-RELATED"/>
    <property type="match status" value="1"/>
</dbReference>
<keyword evidence="3" id="KW-0808">Transferase</keyword>
<evidence type="ECO:0000256" key="2">
    <source>
        <dbReference type="ARBA" id="ARBA00022676"/>
    </source>
</evidence>
<dbReference type="AlphaFoldDB" id="A0AA91A518"/>
<evidence type="ECO:0000256" key="3">
    <source>
        <dbReference type="ARBA" id="ARBA00022679"/>
    </source>
</evidence>
<evidence type="ECO:0000313" key="6">
    <source>
        <dbReference type="Proteomes" id="UP000421283"/>
    </source>
</evidence>
<evidence type="ECO:0000256" key="1">
    <source>
        <dbReference type="ARBA" id="ARBA00006739"/>
    </source>
</evidence>
<dbReference type="InterPro" id="IPR029044">
    <property type="entry name" value="Nucleotide-diphossugar_trans"/>
</dbReference>
<evidence type="ECO:0000313" key="5">
    <source>
        <dbReference type="EMBL" id="MQO92129.1"/>
    </source>
</evidence>
<dbReference type="SUPFAM" id="SSF53448">
    <property type="entry name" value="Nucleotide-diphospho-sugar transferases"/>
    <property type="match status" value="1"/>
</dbReference>
<dbReference type="Gene3D" id="3.90.550.10">
    <property type="entry name" value="Spore Coat Polysaccharide Biosynthesis Protein SpsA, Chain A"/>
    <property type="match status" value="1"/>
</dbReference>
<dbReference type="PANTHER" id="PTHR43685">
    <property type="entry name" value="GLYCOSYLTRANSFERASE"/>
    <property type="match status" value="1"/>
</dbReference>
<sequence length="272" mass="32373">MDTQYSVLLSLYYKEKPEYLRVSLDSIFNQTLVSDDVVLVEDGRLGDALENVVKEYEERYPQLHVVRFEKNRGLGFALNDGLTYCKHELVARMDTDDIAKPHRMEKQFAFMQAHPEIGMIGSWIDEFITDIHQIESVRKVPEHPKEVMEYAKKRCPVNHPTVMYRKSEVLKVDGYQTQYFPEDYFLWIKMLMAGCQVYNMQESLLWFRYEPETFKRRGGWKYACDEAITQYHILKMGFISFPRFVMNVCIRFTARIIPNSLRSLIYTRLLRR</sequence>
<dbReference type="EMBL" id="VZAP01000067">
    <property type="protein sequence ID" value="MQO92129.1"/>
    <property type="molecule type" value="Genomic_DNA"/>
</dbReference>
<dbReference type="InterPro" id="IPR050834">
    <property type="entry name" value="Glycosyltransf_2"/>
</dbReference>
<evidence type="ECO:0000259" key="4">
    <source>
        <dbReference type="Pfam" id="PF00535"/>
    </source>
</evidence>
<dbReference type="Proteomes" id="UP000421283">
    <property type="component" value="Unassembled WGS sequence"/>
</dbReference>
<feature type="domain" description="Glycosyltransferase 2-like" evidence="4">
    <location>
        <begin position="13"/>
        <end position="136"/>
    </location>
</feature>
<accession>A0AA91A518</accession>
<dbReference type="RefSeq" id="WP_153137908.1">
    <property type="nucleotide sequence ID" value="NZ_CP152484.1"/>
</dbReference>
<organism evidence="5 6">
    <name type="scientific">Segatella copri</name>
    <dbReference type="NCBI Taxonomy" id="165179"/>
    <lineage>
        <taxon>Bacteria</taxon>
        <taxon>Pseudomonadati</taxon>
        <taxon>Bacteroidota</taxon>
        <taxon>Bacteroidia</taxon>
        <taxon>Bacteroidales</taxon>
        <taxon>Prevotellaceae</taxon>
        <taxon>Segatella</taxon>
    </lineage>
</organism>
<gene>
    <name evidence="5" type="ORF">F7D31_05490</name>
</gene>
<reference evidence="6" key="1">
    <citation type="submission" date="2019-09" db="EMBL/GenBank/DDBJ databases">
        <title>Distinct polysaccharide growth profiles of human intestinal Prevotella copri isolates.</title>
        <authorList>
            <person name="Fehlner-Peach H."/>
            <person name="Magnabosco C."/>
            <person name="Raghavan V."/>
            <person name="Scher J.U."/>
            <person name="Tett A."/>
            <person name="Cox L.M."/>
            <person name="Gottsegen C."/>
            <person name="Watters A."/>
            <person name="Wiltshire- Gordon J.D."/>
            <person name="Segata N."/>
            <person name="Bonneau R."/>
            <person name="Littman D.R."/>
        </authorList>
    </citation>
    <scope>NUCLEOTIDE SEQUENCE [LARGE SCALE GENOMIC DNA]</scope>
    <source>
        <strain evidence="6">iAU3127</strain>
    </source>
</reference>
<dbReference type="GO" id="GO:0016757">
    <property type="term" value="F:glycosyltransferase activity"/>
    <property type="evidence" value="ECO:0007669"/>
    <property type="project" value="UniProtKB-KW"/>
</dbReference>
<protein>
    <submittedName>
        <fullName evidence="5">Glycosyltransferase</fullName>
    </submittedName>
</protein>
<dbReference type="InterPro" id="IPR001173">
    <property type="entry name" value="Glyco_trans_2-like"/>
</dbReference>
<keyword evidence="2" id="KW-0328">Glycosyltransferase</keyword>